<organism evidence="2">
    <name type="scientific">Babesia bovis</name>
    <dbReference type="NCBI Taxonomy" id="5865"/>
    <lineage>
        <taxon>Eukaryota</taxon>
        <taxon>Sar</taxon>
        <taxon>Alveolata</taxon>
        <taxon>Apicomplexa</taxon>
        <taxon>Aconoidasida</taxon>
        <taxon>Piroplasmida</taxon>
        <taxon>Babesiidae</taxon>
        <taxon>Babesia</taxon>
    </lineage>
</organism>
<proteinExistence type="predicted"/>
<keyword evidence="2" id="KW-0477">Merozoite</keyword>
<sequence length="284" mass="31199">ALCCVLAVTSSDPQTGPIVVRVIDTVPAPPDGFLYADMAKFYATVESFEKNKLYAVISANFKAAQMTDEKVNEAFKHLYKVNALIKGNPMISFDKIKEAAAKISPGSTDEEKFKSLFDSIKFMYHRIDGMHTFLEKLTWTPKMEEGDRKKAEDYFKKNVYNGSYEVDVNAMAGVCRVFLSQESVFYHLVKYFDEFANSKIHTNVENFVSPQDDVKVPAEVTAALEKELAAQQESGVVPAPKEPGATSESLPQGGAGVQEPRESGAPTSPPAEKPLPQSPQTQGA</sequence>
<feature type="non-terminal residue" evidence="2">
    <location>
        <position position="1"/>
    </location>
</feature>
<reference evidence="2" key="1">
    <citation type="journal article" date="2013" name="J. Vet. Med. Sci.">
        <title>The genetic diversity of merozoite surface antigen 1 (MSA-1) among Babesia bovis detected from cattle populations in Thailand, Brazil and Ghana.</title>
        <authorList>
            <person name="Nagano D."/>
            <person name="Sivakumar T."/>
            <person name="De De Macedo A.C.C."/>
            <person name="Inpankaew T."/>
            <person name="Alhassan A."/>
            <person name="Igarashi I."/>
            <person name="Yokoyama N."/>
        </authorList>
    </citation>
    <scope>NUCLEOTIDE SEQUENCE</scope>
    <source>
        <strain evidence="2">Gh-AC5</strain>
    </source>
</reference>
<evidence type="ECO:0000313" key="2">
    <source>
        <dbReference type="EMBL" id="BAN28610.1"/>
    </source>
</evidence>
<feature type="compositionally biased region" description="Pro residues" evidence="1">
    <location>
        <begin position="267"/>
        <end position="277"/>
    </location>
</feature>
<feature type="region of interest" description="Disordered" evidence="1">
    <location>
        <begin position="229"/>
        <end position="284"/>
    </location>
</feature>
<evidence type="ECO:0000256" key="1">
    <source>
        <dbReference type="SAM" id="MobiDB-lite"/>
    </source>
</evidence>
<accession>R4X278</accession>
<dbReference type="AlphaFoldDB" id="R4X278"/>
<feature type="non-terminal residue" evidence="2">
    <location>
        <position position="284"/>
    </location>
</feature>
<gene>
    <name evidence="2" type="primary">MSA-1</name>
</gene>
<name>R4X278_BABBO</name>
<protein>
    <submittedName>
        <fullName evidence="2">Merozoite surface antigen-1</fullName>
    </submittedName>
</protein>
<dbReference type="EMBL" id="AB764011">
    <property type="protein sequence ID" value="BAN28610.1"/>
    <property type="molecule type" value="Genomic_DNA"/>
</dbReference>